<protein>
    <submittedName>
        <fullName evidence="1">Uncharacterized protein</fullName>
    </submittedName>
</protein>
<accession>A0ACD3B6Q9</accession>
<proteinExistence type="predicted"/>
<reference evidence="1 2" key="1">
    <citation type="journal article" date="2019" name="Nat. Ecol. Evol.">
        <title>Megaphylogeny resolves global patterns of mushroom evolution.</title>
        <authorList>
            <person name="Varga T."/>
            <person name="Krizsan K."/>
            <person name="Foldi C."/>
            <person name="Dima B."/>
            <person name="Sanchez-Garcia M."/>
            <person name="Sanchez-Ramirez S."/>
            <person name="Szollosi G.J."/>
            <person name="Szarkandi J.G."/>
            <person name="Papp V."/>
            <person name="Albert L."/>
            <person name="Andreopoulos W."/>
            <person name="Angelini C."/>
            <person name="Antonin V."/>
            <person name="Barry K.W."/>
            <person name="Bougher N.L."/>
            <person name="Buchanan P."/>
            <person name="Buyck B."/>
            <person name="Bense V."/>
            <person name="Catcheside P."/>
            <person name="Chovatia M."/>
            <person name="Cooper J."/>
            <person name="Damon W."/>
            <person name="Desjardin D."/>
            <person name="Finy P."/>
            <person name="Geml J."/>
            <person name="Haridas S."/>
            <person name="Hughes K."/>
            <person name="Justo A."/>
            <person name="Karasinski D."/>
            <person name="Kautmanova I."/>
            <person name="Kiss B."/>
            <person name="Kocsube S."/>
            <person name="Kotiranta H."/>
            <person name="LaButti K.M."/>
            <person name="Lechner B.E."/>
            <person name="Liimatainen K."/>
            <person name="Lipzen A."/>
            <person name="Lukacs Z."/>
            <person name="Mihaltcheva S."/>
            <person name="Morgado L.N."/>
            <person name="Niskanen T."/>
            <person name="Noordeloos M.E."/>
            <person name="Ohm R.A."/>
            <person name="Ortiz-Santana B."/>
            <person name="Ovrebo C."/>
            <person name="Racz N."/>
            <person name="Riley R."/>
            <person name="Savchenko A."/>
            <person name="Shiryaev A."/>
            <person name="Soop K."/>
            <person name="Spirin V."/>
            <person name="Szebenyi C."/>
            <person name="Tomsovsky M."/>
            <person name="Tulloss R.E."/>
            <person name="Uehling J."/>
            <person name="Grigoriev I.V."/>
            <person name="Vagvolgyi C."/>
            <person name="Papp T."/>
            <person name="Martin F.M."/>
            <person name="Miettinen O."/>
            <person name="Hibbett D.S."/>
            <person name="Nagy L.G."/>
        </authorList>
    </citation>
    <scope>NUCLEOTIDE SEQUENCE [LARGE SCALE GENOMIC DNA]</scope>
    <source>
        <strain evidence="1 2">NL-1719</strain>
    </source>
</reference>
<dbReference type="Proteomes" id="UP000308600">
    <property type="component" value="Unassembled WGS sequence"/>
</dbReference>
<organism evidence="1 2">
    <name type="scientific">Pluteus cervinus</name>
    <dbReference type="NCBI Taxonomy" id="181527"/>
    <lineage>
        <taxon>Eukaryota</taxon>
        <taxon>Fungi</taxon>
        <taxon>Dikarya</taxon>
        <taxon>Basidiomycota</taxon>
        <taxon>Agaricomycotina</taxon>
        <taxon>Agaricomycetes</taxon>
        <taxon>Agaricomycetidae</taxon>
        <taxon>Agaricales</taxon>
        <taxon>Pluteineae</taxon>
        <taxon>Pluteaceae</taxon>
        <taxon>Pluteus</taxon>
    </lineage>
</organism>
<dbReference type="EMBL" id="ML208283">
    <property type="protein sequence ID" value="TFK72667.1"/>
    <property type="molecule type" value="Genomic_DNA"/>
</dbReference>
<keyword evidence="2" id="KW-1185">Reference proteome</keyword>
<evidence type="ECO:0000313" key="1">
    <source>
        <dbReference type="EMBL" id="TFK72667.1"/>
    </source>
</evidence>
<sequence>MPSIPDIIAEVRDSLTEAEVTTAEALTELDAVVLMAASTHTQLNDAKEKIVEVRDRLDVVVNQYDHVQLDDHAIAIWAQVGQLITEFNILRQATAAFTPPVVPQVAPAPAPLPPRPPTALLTAATVDSDSDGTPPRPPTALLTAATVESDSDGTLPTLSDEEFEVPSPTNNELQLPGRNDNELNGPSPTGNEPDVSSYTSENKRKNKRTLDGDAIEVPAESTKRMKLQGPGVRPTNWVNAEASTSQVAANTRTPSNHHQIARPNSNKGAKLFPRGKPRT</sequence>
<gene>
    <name evidence="1" type="ORF">BDN72DRAFT_855358</name>
</gene>
<name>A0ACD3B6Q9_9AGAR</name>
<evidence type="ECO:0000313" key="2">
    <source>
        <dbReference type="Proteomes" id="UP000308600"/>
    </source>
</evidence>